<dbReference type="AlphaFoldDB" id="A0A1R4HD11"/>
<sequence length="118" mass="13509">MENIAYTSSFFDVDDYNVMGDFLGRYLPNDVMAVENGHVKAQISAYLTESEDDNSGITLSSLRRLAKSTGVKEPESISHTVELIWAIQVATYHQPCFRSELRTTCKKEDCNWRYECKK</sequence>
<reference evidence="2" key="1">
    <citation type="submission" date="2017-02" db="EMBL/GenBank/DDBJ databases">
        <authorList>
            <person name="Daims H."/>
        </authorList>
    </citation>
    <scope>NUCLEOTIDE SEQUENCE [LARGE SCALE GENOMIC DNA]</scope>
</reference>
<protein>
    <submittedName>
        <fullName evidence="1">Uncharacterized protein</fullName>
    </submittedName>
</protein>
<name>A0A1R4HD11_9GAMM</name>
<proteinExistence type="predicted"/>
<accession>A0A1R4HD11</accession>
<keyword evidence="2" id="KW-1185">Reference proteome</keyword>
<organism evidence="1 2">
    <name type="scientific">Crenothrix polyspora</name>
    <dbReference type="NCBI Taxonomy" id="360316"/>
    <lineage>
        <taxon>Bacteria</taxon>
        <taxon>Pseudomonadati</taxon>
        <taxon>Pseudomonadota</taxon>
        <taxon>Gammaproteobacteria</taxon>
        <taxon>Methylococcales</taxon>
        <taxon>Crenotrichaceae</taxon>
        <taxon>Crenothrix</taxon>
    </lineage>
</organism>
<evidence type="ECO:0000313" key="2">
    <source>
        <dbReference type="Proteomes" id="UP000195442"/>
    </source>
</evidence>
<dbReference type="EMBL" id="FUKJ01000308">
    <property type="protein sequence ID" value="SJM94106.1"/>
    <property type="molecule type" value="Genomic_DNA"/>
</dbReference>
<gene>
    <name evidence="1" type="ORF">CRENPOLYSF2_3760004</name>
</gene>
<dbReference type="RefSeq" id="WP_087147656.1">
    <property type="nucleotide sequence ID" value="NZ_FUKJ01000308.1"/>
</dbReference>
<evidence type="ECO:0000313" key="1">
    <source>
        <dbReference type="EMBL" id="SJM94106.1"/>
    </source>
</evidence>
<dbReference type="Proteomes" id="UP000195442">
    <property type="component" value="Unassembled WGS sequence"/>
</dbReference>
<dbReference type="OrthoDB" id="5567088at2"/>